<evidence type="ECO:0000313" key="3">
    <source>
        <dbReference type="EMBL" id="KAL3832295.1"/>
    </source>
</evidence>
<keyword evidence="2" id="KW-1133">Transmembrane helix</keyword>
<dbReference type="AlphaFoldDB" id="A0ABD3T5W0"/>
<organism evidence="3 4">
    <name type="scientific">Sinanodonta woodiana</name>
    <name type="common">Chinese pond mussel</name>
    <name type="synonym">Anodonta woodiana</name>
    <dbReference type="NCBI Taxonomy" id="1069815"/>
    <lineage>
        <taxon>Eukaryota</taxon>
        <taxon>Metazoa</taxon>
        <taxon>Spiralia</taxon>
        <taxon>Lophotrochozoa</taxon>
        <taxon>Mollusca</taxon>
        <taxon>Bivalvia</taxon>
        <taxon>Autobranchia</taxon>
        <taxon>Heteroconchia</taxon>
        <taxon>Palaeoheterodonta</taxon>
        <taxon>Unionida</taxon>
        <taxon>Unionoidea</taxon>
        <taxon>Unionidae</taxon>
        <taxon>Unioninae</taxon>
        <taxon>Sinanodonta</taxon>
    </lineage>
</organism>
<name>A0ABD3T5W0_SINWO</name>
<reference evidence="3 4" key="1">
    <citation type="submission" date="2024-11" db="EMBL/GenBank/DDBJ databases">
        <title>Chromosome-level genome assembly of the freshwater bivalve Anodonta woodiana.</title>
        <authorList>
            <person name="Chen X."/>
        </authorList>
    </citation>
    <scope>NUCLEOTIDE SEQUENCE [LARGE SCALE GENOMIC DNA]</scope>
    <source>
        <strain evidence="3">MN2024</strain>
        <tissue evidence="3">Gills</tissue>
    </source>
</reference>
<evidence type="ECO:0000313" key="4">
    <source>
        <dbReference type="Proteomes" id="UP001634394"/>
    </source>
</evidence>
<feature type="compositionally biased region" description="Polar residues" evidence="1">
    <location>
        <begin position="7"/>
        <end position="19"/>
    </location>
</feature>
<proteinExistence type="predicted"/>
<sequence>MPESCSEHSQLLQSTNSPKVTEKRNSNMDPKICPSSSGVKAGVYGRRDVYSGTDTNLTLACLVLVCFNLPLGAVSMYLSLTAAKAYKEGLLQKGDCRVKASVLISLFSIVTTVCIVTFLVLWVVIQRQRERSE</sequence>
<evidence type="ECO:0000256" key="2">
    <source>
        <dbReference type="SAM" id="Phobius"/>
    </source>
</evidence>
<dbReference type="Proteomes" id="UP001634394">
    <property type="component" value="Unassembled WGS sequence"/>
</dbReference>
<protein>
    <submittedName>
        <fullName evidence="3">Uncharacterized protein</fullName>
    </submittedName>
</protein>
<keyword evidence="2" id="KW-0812">Transmembrane</keyword>
<gene>
    <name evidence="3" type="ORF">ACJMK2_023950</name>
</gene>
<feature type="region of interest" description="Disordered" evidence="1">
    <location>
        <begin position="1"/>
        <end position="38"/>
    </location>
</feature>
<comment type="caution">
    <text evidence="3">The sequence shown here is derived from an EMBL/GenBank/DDBJ whole genome shotgun (WGS) entry which is preliminary data.</text>
</comment>
<feature type="transmembrane region" description="Helical" evidence="2">
    <location>
        <begin position="100"/>
        <end position="125"/>
    </location>
</feature>
<keyword evidence="2" id="KW-0472">Membrane</keyword>
<feature type="transmembrane region" description="Helical" evidence="2">
    <location>
        <begin position="57"/>
        <end position="80"/>
    </location>
</feature>
<dbReference type="EMBL" id="JBJQND010000019">
    <property type="protein sequence ID" value="KAL3832295.1"/>
    <property type="molecule type" value="Genomic_DNA"/>
</dbReference>
<accession>A0ABD3T5W0</accession>
<evidence type="ECO:0000256" key="1">
    <source>
        <dbReference type="SAM" id="MobiDB-lite"/>
    </source>
</evidence>
<keyword evidence="4" id="KW-1185">Reference proteome</keyword>